<dbReference type="GO" id="GO:0005829">
    <property type="term" value="C:cytosol"/>
    <property type="evidence" value="ECO:0007669"/>
    <property type="project" value="TreeGrafter"/>
</dbReference>
<reference evidence="4 5" key="2">
    <citation type="submission" date="2007-09" db="EMBL/GenBank/DDBJ databases">
        <authorList>
            <person name="Fulton L."/>
            <person name="Clifton S."/>
            <person name="Fulton B."/>
            <person name="Xu J."/>
            <person name="Minx P."/>
            <person name="Pepin K.H."/>
            <person name="Johnson M."/>
            <person name="Thiruvilangam P."/>
            <person name="Bhonagiri V."/>
            <person name="Nash W.E."/>
            <person name="Mardis E.R."/>
            <person name="Wilson R.K."/>
        </authorList>
    </citation>
    <scope>NUCLEOTIDE SEQUENCE [LARGE SCALE GENOMIC DNA]</scope>
    <source>
        <strain evidence="4 5">DSM 3991</strain>
    </source>
</reference>
<dbReference type="SUPFAM" id="SSF51735">
    <property type="entry name" value="NAD(P)-binding Rossmann-fold domains"/>
    <property type="match status" value="1"/>
</dbReference>
<gene>
    <name evidence="4" type="primary">rfbD</name>
    <name evidence="4" type="ORF">EUBDOL_00765</name>
</gene>
<dbReference type="Pfam" id="PF04321">
    <property type="entry name" value="RmlD_sub_bind"/>
    <property type="match status" value="1"/>
</dbReference>
<dbReference type="Gene3D" id="3.90.25.10">
    <property type="entry name" value="UDP-galactose 4-epimerase, domain 1"/>
    <property type="match status" value="1"/>
</dbReference>
<dbReference type="CDD" id="cd05254">
    <property type="entry name" value="dTDP_HR_like_SDR_e"/>
    <property type="match status" value="1"/>
</dbReference>
<dbReference type="AlphaFoldDB" id="A8RAB7"/>
<dbReference type="eggNOG" id="COG1091">
    <property type="taxonomic scope" value="Bacteria"/>
</dbReference>
<dbReference type="HOGENOM" id="CLU_045518_1_2_9"/>
<comment type="function">
    <text evidence="2">Catalyzes the reduction of dTDP-6-deoxy-L-lyxo-4-hexulose to yield dTDP-L-rhamnose.</text>
</comment>
<evidence type="ECO:0000313" key="4">
    <source>
        <dbReference type="EMBL" id="EDP11587.1"/>
    </source>
</evidence>
<evidence type="ECO:0000256" key="1">
    <source>
        <dbReference type="ARBA" id="ARBA00010944"/>
    </source>
</evidence>
<comment type="caution">
    <text evidence="4">The sequence shown here is derived from an EMBL/GenBank/DDBJ whole genome shotgun (WGS) entry which is preliminary data.</text>
</comment>
<keyword evidence="2 4" id="KW-0560">Oxidoreductase</keyword>
<protein>
    <recommendedName>
        <fullName evidence="2">dTDP-4-dehydrorhamnose reductase</fullName>
        <ecNumber evidence="2">1.1.1.133</ecNumber>
    </recommendedName>
</protein>
<dbReference type="EC" id="1.1.1.133" evidence="2"/>
<evidence type="ECO:0000256" key="2">
    <source>
        <dbReference type="RuleBase" id="RU364082"/>
    </source>
</evidence>
<dbReference type="RefSeq" id="WP_004798660.1">
    <property type="nucleotide sequence ID" value="NZ_DS483474.1"/>
</dbReference>
<dbReference type="PANTHER" id="PTHR10491">
    <property type="entry name" value="DTDP-4-DEHYDRORHAMNOSE REDUCTASE"/>
    <property type="match status" value="1"/>
</dbReference>
<proteinExistence type="inferred from homology"/>
<dbReference type="Gene3D" id="3.40.50.720">
    <property type="entry name" value="NAD(P)-binding Rossmann-like Domain"/>
    <property type="match status" value="1"/>
</dbReference>
<dbReference type="GO" id="GO:0019305">
    <property type="term" value="P:dTDP-rhamnose biosynthetic process"/>
    <property type="evidence" value="ECO:0007669"/>
    <property type="project" value="UniProtKB-UniPathway"/>
</dbReference>
<dbReference type="NCBIfam" id="TIGR01214">
    <property type="entry name" value="rmlD"/>
    <property type="match status" value="1"/>
</dbReference>
<dbReference type="PANTHER" id="PTHR10491:SF4">
    <property type="entry name" value="METHIONINE ADENOSYLTRANSFERASE 2 SUBUNIT BETA"/>
    <property type="match status" value="1"/>
</dbReference>
<accession>A8RAB7</accession>
<name>A8RAB7_9FIRM</name>
<dbReference type="InterPro" id="IPR029903">
    <property type="entry name" value="RmlD-like-bd"/>
</dbReference>
<dbReference type="STRING" id="428127.EUBDOL_00765"/>
<comment type="pathway">
    <text evidence="2">Carbohydrate biosynthesis; dTDP-L-rhamnose biosynthesis.</text>
</comment>
<keyword evidence="2" id="KW-0521">NADP</keyword>
<dbReference type="Proteomes" id="UP000004090">
    <property type="component" value="Unassembled WGS sequence"/>
</dbReference>
<dbReference type="GeneID" id="92793054"/>
<evidence type="ECO:0000259" key="3">
    <source>
        <dbReference type="Pfam" id="PF04321"/>
    </source>
</evidence>
<sequence>MKLLVTGVKGQLGYDVVKEAEKRGVEAVGVDIDEMDITDAKQVREVITKGGYDAVVHCAAWTAVDKAEDMEEACRKVNKEGTENIAQVCEVLDIPIMYFSTDYVFNGQGSEPWKEYDKRAPLNVYGQTKYEGELAVEKLAKHFIIRIAWVFGKNGNNFIKTMLRLGKERGAMSVVNDQIGSPTYTYDLAKLVLDMIQSDKYGTYHATNEGICSWYEFACEIFKQAGMNVQVTPVSSDEFPTKAKRPCNSRMNKTELDRNGFDRLPTWQDALHRYLKELEIE</sequence>
<organism evidence="4 5">
    <name type="scientific">Amedibacillus dolichus DSM 3991</name>
    <dbReference type="NCBI Taxonomy" id="428127"/>
    <lineage>
        <taxon>Bacteria</taxon>
        <taxon>Bacillati</taxon>
        <taxon>Bacillota</taxon>
        <taxon>Erysipelotrichia</taxon>
        <taxon>Erysipelotrichales</taxon>
        <taxon>Erysipelotrichaceae</taxon>
        <taxon>Amedibacillus</taxon>
    </lineage>
</organism>
<dbReference type="InterPro" id="IPR005913">
    <property type="entry name" value="dTDP_dehydrorham_reduct"/>
</dbReference>
<dbReference type="UniPathway" id="UPA00124"/>
<dbReference type="InterPro" id="IPR036291">
    <property type="entry name" value="NAD(P)-bd_dom_sf"/>
</dbReference>
<evidence type="ECO:0000313" key="5">
    <source>
        <dbReference type="Proteomes" id="UP000004090"/>
    </source>
</evidence>
<feature type="domain" description="RmlD-like substrate binding" evidence="3">
    <location>
        <begin position="1"/>
        <end position="279"/>
    </location>
</feature>
<dbReference type="GO" id="GO:0008831">
    <property type="term" value="F:dTDP-4-dehydrorhamnose reductase activity"/>
    <property type="evidence" value="ECO:0007669"/>
    <property type="project" value="UniProtKB-EC"/>
</dbReference>
<comment type="similarity">
    <text evidence="1 2">Belongs to the dTDP-4-dehydrorhamnose reductase family.</text>
</comment>
<reference evidence="4 5" key="1">
    <citation type="submission" date="2007-09" db="EMBL/GenBank/DDBJ databases">
        <title>Draft genome sequence of Eubacterium dolichum (DSM 3991).</title>
        <authorList>
            <person name="Sudarsanam P."/>
            <person name="Ley R."/>
            <person name="Guruge J."/>
            <person name="Turnbaugh P.J."/>
            <person name="Mahowald M."/>
            <person name="Liep D."/>
            <person name="Gordon J."/>
        </authorList>
    </citation>
    <scope>NUCLEOTIDE SEQUENCE [LARGE SCALE GENOMIC DNA]</scope>
    <source>
        <strain evidence="4 5">DSM 3991</strain>
    </source>
</reference>
<dbReference type="EMBL" id="ABAW02000018">
    <property type="protein sequence ID" value="EDP11587.1"/>
    <property type="molecule type" value="Genomic_DNA"/>
</dbReference>